<evidence type="ECO:0000256" key="2">
    <source>
        <dbReference type="ARBA" id="ARBA00022801"/>
    </source>
</evidence>
<name>A0A291B0R0_9VIRU</name>
<dbReference type="CDD" id="cd18793">
    <property type="entry name" value="SF2_C_SNF"/>
    <property type="match status" value="1"/>
</dbReference>
<proteinExistence type="predicted"/>
<dbReference type="PANTHER" id="PTHR45626">
    <property type="entry name" value="TRANSCRIPTION TERMINATION FACTOR 2-RELATED"/>
    <property type="match status" value="1"/>
</dbReference>
<dbReference type="EMBL" id="MF599468">
    <property type="protein sequence ID" value="ATE87079.1"/>
    <property type="molecule type" value="Genomic_DNA"/>
</dbReference>
<dbReference type="PROSITE" id="PS51192">
    <property type="entry name" value="HELICASE_ATP_BIND_1"/>
    <property type="match status" value="1"/>
</dbReference>
<dbReference type="KEGG" id="vg:65099842"/>
<keyword evidence="6" id="KW-0347">Helicase</keyword>
<dbReference type="SMART" id="SM00487">
    <property type="entry name" value="DEXDc"/>
    <property type="match status" value="1"/>
</dbReference>
<accession>A0A291B0R0</accession>
<dbReference type="GO" id="GO:0005524">
    <property type="term" value="F:ATP binding"/>
    <property type="evidence" value="ECO:0007669"/>
    <property type="project" value="UniProtKB-KW"/>
</dbReference>
<keyword evidence="3" id="KW-0067">ATP-binding</keyword>
<sequence>MAPITRSQATTATAVEAKATDMETKVVEITKGLPETPPESPERDLPKYVLWENQVEIVDWMKDVETNPSNPNIKGGIIALKMGLGKTLIALHHCLNDEIRPSLIVTKKAILKEWIENGTSKFFDDINVCVLDKKASKDENLDEYDIVITTYSYLVRAHLENRRVMQKTWRRVIFDESHLLSNQATRTNKSCSSLNAEYKWCLTGTPICNRKKDLLAQYQICGYGGNIHSLNDNDLDKHIKIKDKTIPENNILFHNVPMTPVQREAYEMYQEELEEKLANCTTAGERLGAYGSAIMKFRQISIGCQLLGVEDDDKNEKAKKMLELVKASPNKTVIFSSFRKGIELISSSLEKEKISFVIVDGRTKKRDQVINDFKSDESIKCLIMNYKVGAEGFNIPEASSVILFDLWWNNAVHQQAFFRVIRPSQTKCVKIHFILTEDSYDDVVMKKCNEKQDIIKELNII</sequence>
<dbReference type="GeneID" id="65099842"/>
<dbReference type="InterPro" id="IPR000330">
    <property type="entry name" value="SNF2_N"/>
</dbReference>
<dbReference type="InterPro" id="IPR027417">
    <property type="entry name" value="P-loop_NTPase"/>
</dbReference>
<dbReference type="GO" id="GO:0006281">
    <property type="term" value="P:DNA repair"/>
    <property type="evidence" value="ECO:0007669"/>
    <property type="project" value="TreeGrafter"/>
</dbReference>
<evidence type="ECO:0000259" key="5">
    <source>
        <dbReference type="PROSITE" id="PS51194"/>
    </source>
</evidence>
<dbReference type="InterPro" id="IPR049730">
    <property type="entry name" value="SNF2/RAD54-like_C"/>
</dbReference>
<dbReference type="SMR" id="A0A291B0R0"/>
<dbReference type="Gene3D" id="3.40.50.10810">
    <property type="entry name" value="Tandem AAA-ATPase domain"/>
    <property type="match status" value="1"/>
</dbReference>
<dbReference type="PROSITE" id="PS51194">
    <property type="entry name" value="HELICASE_CTER"/>
    <property type="match status" value="1"/>
</dbReference>
<dbReference type="InterPro" id="IPR050628">
    <property type="entry name" value="SNF2_RAD54_helicase_TF"/>
</dbReference>
<keyword evidence="1" id="KW-0547">Nucleotide-binding</keyword>
<evidence type="ECO:0000256" key="3">
    <source>
        <dbReference type="ARBA" id="ARBA00022840"/>
    </source>
</evidence>
<dbReference type="InterPro" id="IPR014001">
    <property type="entry name" value="Helicase_ATP-bd"/>
</dbReference>
<reference evidence="6" key="1">
    <citation type="journal article" date="2017" name="Arch. Virol.">
        <title>Complete genome sequence of shrimp hemocyte iridescent virus (SHIV) isolated from white leg shrimp, Litopenaeus vannamei.</title>
        <authorList>
            <person name="Qiu L."/>
            <person name="Chen M.M."/>
            <person name="Wang R.Y."/>
            <person name="Wan X.Y."/>
            <person name="Li C."/>
            <person name="Zhang Q.L."/>
            <person name="Dong X."/>
            <person name="Yang B."/>
            <person name="Xiang J.H."/>
            <person name="Huang J."/>
        </authorList>
    </citation>
    <scope>NUCLEOTIDE SEQUENCE [LARGE SCALE GENOMIC DNA]</scope>
    <source>
        <strain evidence="6">20141215</strain>
    </source>
</reference>
<feature type="domain" description="Helicase C-terminal" evidence="5">
    <location>
        <begin position="317"/>
        <end position="461"/>
    </location>
</feature>
<dbReference type="Pfam" id="PF00271">
    <property type="entry name" value="Helicase_C"/>
    <property type="match status" value="1"/>
</dbReference>
<protein>
    <submittedName>
        <fullName evidence="6">ATP-dependent helicase</fullName>
    </submittedName>
</protein>
<dbReference type="SMART" id="SM00490">
    <property type="entry name" value="HELICc"/>
    <property type="match status" value="1"/>
</dbReference>
<evidence type="ECO:0000256" key="1">
    <source>
        <dbReference type="ARBA" id="ARBA00022741"/>
    </source>
</evidence>
<dbReference type="GO" id="GO:0008094">
    <property type="term" value="F:ATP-dependent activity, acting on DNA"/>
    <property type="evidence" value="ECO:0007669"/>
    <property type="project" value="TreeGrafter"/>
</dbReference>
<feature type="domain" description="Helicase ATP-binding" evidence="4">
    <location>
        <begin position="67"/>
        <end position="224"/>
    </location>
</feature>
<dbReference type="Proteomes" id="UP000297192">
    <property type="component" value="Segment"/>
</dbReference>
<gene>
    <name evidence="6" type="primary">70R</name>
</gene>
<evidence type="ECO:0000313" key="6">
    <source>
        <dbReference type="EMBL" id="ATE87079.1"/>
    </source>
</evidence>
<organism evidence="6">
    <name type="scientific">Shrimp hemocyte iridescent virus</name>
    <dbReference type="NCBI Taxonomy" id="2039780"/>
    <lineage>
        <taxon>Viruses</taxon>
        <taxon>Varidnaviria</taxon>
        <taxon>Bamfordvirae</taxon>
        <taxon>Nucleocytoviricota</taxon>
        <taxon>Megaviricetes</taxon>
        <taxon>Pimascovirales</taxon>
        <taxon>Pimascovirales incertae sedis</taxon>
        <taxon>Iridoviridae</taxon>
        <taxon>Betairidovirinae</taxon>
        <taxon>Decapodiridovirus</taxon>
        <taxon>Decapodiridovirus litopenaeus1</taxon>
        <taxon>Decapod iridescent virus 1</taxon>
    </lineage>
</organism>
<dbReference type="RefSeq" id="YP_010084822.1">
    <property type="nucleotide sequence ID" value="NC_055165.1"/>
</dbReference>
<evidence type="ECO:0000313" key="7">
    <source>
        <dbReference type="Proteomes" id="UP000297192"/>
    </source>
</evidence>
<dbReference type="SUPFAM" id="SSF52540">
    <property type="entry name" value="P-loop containing nucleoside triphosphate hydrolases"/>
    <property type="match status" value="2"/>
</dbReference>
<dbReference type="GO" id="GO:0016787">
    <property type="term" value="F:hydrolase activity"/>
    <property type="evidence" value="ECO:0007669"/>
    <property type="project" value="UniProtKB-KW"/>
</dbReference>
<dbReference type="InterPro" id="IPR038718">
    <property type="entry name" value="SNF2-like_sf"/>
</dbReference>
<dbReference type="Gene3D" id="3.40.50.300">
    <property type="entry name" value="P-loop containing nucleotide triphosphate hydrolases"/>
    <property type="match status" value="1"/>
</dbReference>
<evidence type="ECO:0000259" key="4">
    <source>
        <dbReference type="PROSITE" id="PS51192"/>
    </source>
</evidence>
<keyword evidence="2" id="KW-0378">Hydrolase</keyword>
<reference evidence="6" key="2">
    <citation type="journal article" date="2017" name="Sci. Rep.">
        <title>Characterization of a new member of Iridoviridae, Shrimp hemocyte iridescent virus (SHIV), found in white leg shrimp (Litopenaeus vannamei).</title>
        <authorList>
            <person name="Qiu L."/>
            <person name="Chen M.M."/>
            <person name="Wan X.Y."/>
            <person name="Li C."/>
            <person name="Zhang Q.L."/>
            <person name="Wang R.Y."/>
            <person name="Cheng D.Y."/>
            <person name="Dong X."/>
            <person name="Yang B."/>
            <person name="Wang X.H."/>
            <person name="Xiang J.H."/>
            <person name="Huang J."/>
        </authorList>
    </citation>
    <scope>NUCLEOTIDE SEQUENCE [LARGE SCALE GENOMIC DNA]</scope>
    <source>
        <strain evidence="6">20141215</strain>
    </source>
</reference>
<dbReference type="GO" id="GO:0004386">
    <property type="term" value="F:helicase activity"/>
    <property type="evidence" value="ECO:0007669"/>
    <property type="project" value="UniProtKB-KW"/>
</dbReference>
<dbReference type="InterPro" id="IPR001650">
    <property type="entry name" value="Helicase_C-like"/>
</dbReference>
<keyword evidence="7" id="KW-1185">Reference proteome</keyword>
<dbReference type="Pfam" id="PF00176">
    <property type="entry name" value="SNF2-rel_dom"/>
    <property type="match status" value="1"/>
</dbReference>